<dbReference type="SUPFAM" id="SSF56112">
    <property type="entry name" value="Protein kinase-like (PK-like)"/>
    <property type="match status" value="1"/>
</dbReference>
<evidence type="ECO:0000259" key="2">
    <source>
        <dbReference type="PROSITE" id="PS50011"/>
    </source>
</evidence>
<dbReference type="Gene3D" id="1.10.510.10">
    <property type="entry name" value="Transferase(Phosphotransferase) domain 1"/>
    <property type="match status" value="1"/>
</dbReference>
<dbReference type="RefSeq" id="WP_081763658.1">
    <property type="nucleotide sequence ID" value="NZ_AONB01000001.1"/>
</dbReference>
<dbReference type="InterPro" id="IPR042095">
    <property type="entry name" value="SUMF_sf"/>
</dbReference>
<dbReference type="SMART" id="SM00220">
    <property type="entry name" value="S_TKc"/>
    <property type="match status" value="1"/>
</dbReference>
<organism evidence="3 4">
    <name type="scientific">Nitrincola nitratireducens</name>
    <dbReference type="NCBI Taxonomy" id="1229521"/>
    <lineage>
        <taxon>Bacteria</taxon>
        <taxon>Pseudomonadati</taxon>
        <taxon>Pseudomonadota</taxon>
        <taxon>Gammaproteobacteria</taxon>
        <taxon>Oceanospirillales</taxon>
        <taxon>Oceanospirillaceae</taxon>
        <taxon>Nitrincola</taxon>
    </lineage>
</organism>
<dbReference type="InterPro" id="IPR051043">
    <property type="entry name" value="Sulfatase_Mod_Factor_Kinase"/>
</dbReference>
<dbReference type="Pfam" id="PF03781">
    <property type="entry name" value="FGE-sulfatase"/>
    <property type="match status" value="1"/>
</dbReference>
<reference evidence="4" key="1">
    <citation type="submission" date="2012-11" db="EMBL/GenBank/DDBJ databases">
        <authorList>
            <person name="Singh A."/>
            <person name="Pinnaka A.K."/>
            <person name="Vaidya B."/>
        </authorList>
    </citation>
    <scope>NUCLEOTIDE SEQUENCE [LARGE SCALE GENOMIC DNA]</scope>
    <source>
        <strain evidence="4">AK23</strain>
    </source>
</reference>
<dbReference type="Gene3D" id="3.90.1580.10">
    <property type="entry name" value="paralog of FGE (formylglycine-generating enzyme)"/>
    <property type="match status" value="1"/>
</dbReference>
<dbReference type="GO" id="GO:0005524">
    <property type="term" value="F:ATP binding"/>
    <property type="evidence" value="ECO:0007669"/>
    <property type="project" value="InterPro"/>
</dbReference>
<dbReference type="PANTHER" id="PTHR23150:SF35">
    <property type="entry name" value="BLL6746 PROTEIN"/>
    <property type="match status" value="1"/>
</dbReference>
<dbReference type="InterPro" id="IPR005532">
    <property type="entry name" value="SUMF_dom"/>
</dbReference>
<dbReference type="AlphaFoldDB" id="W9VQP7"/>
<dbReference type="PROSITE" id="PS50011">
    <property type="entry name" value="PROTEIN_KINASE_DOM"/>
    <property type="match status" value="1"/>
</dbReference>
<dbReference type="OrthoDB" id="9768004at2"/>
<dbReference type="GO" id="GO:0004674">
    <property type="term" value="F:protein serine/threonine kinase activity"/>
    <property type="evidence" value="ECO:0007669"/>
    <property type="project" value="UniProtKB-EC"/>
</dbReference>
<dbReference type="EC" id="2.7.11.1" evidence="3"/>
<comment type="caution">
    <text evidence="3">The sequence shown here is derived from an EMBL/GenBank/DDBJ whole genome shotgun (WGS) entry which is preliminary data.</text>
</comment>
<dbReference type="InterPro" id="IPR016187">
    <property type="entry name" value="CTDL_fold"/>
</dbReference>
<proteinExistence type="predicted"/>
<evidence type="ECO:0000313" key="3">
    <source>
        <dbReference type="EMBL" id="EXJ12770.1"/>
    </source>
</evidence>
<evidence type="ECO:0000256" key="1">
    <source>
        <dbReference type="SAM" id="MobiDB-lite"/>
    </source>
</evidence>
<name>W9VQP7_9GAMM</name>
<dbReference type="PATRIC" id="fig|1229521.3.peg.115"/>
<dbReference type="EMBL" id="AONB01000001">
    <property type="protein sequence ID" value="EXJ12770.1"/>
    <property type="molecule type" value="Genomic_DNA"/>
</dbReference>
<evidence type="ECO:0000313" key="4">
    <source>
        <dbReference type="Proteomes" id="UP000019464"/>
    </source>
</evidence>
<keyword evidence="3" id="KW-0808">Transferase</keyword>
<feature type="compositionally biased region" description="Polar residues" evidence="1">
    <location>
        <begin position="277"/>
        <end position="293"/>
    </location>
</feature>
<dbReference type="Pfam" id="PF00069">
    <property type="entry name" value="Pkinase"/>
    <property type="match status" value="1"/>
</dbReference>
<reference evidence="3 4" key="2">
    <citation type="journal article" date="2015" name="Syst. Appl. Microbiol.">
        <title>Nitrincola nitratireducens sp. nov. isolated from a haloalkaline crater lake.</title>
        <authorList>
            <person name="Singh A."/>
            <person name="Vaidya B."/>
            <person name="Tanuku N.R."/>
            <person name="Pinnaka A.K."/>
        </authorList>
    </citation>
    <scope>NUCLEOTIDE SEQUENCE [LARGE SCALE GENOMIC DNA]</scope>
    <source>
        <strain evidence="3 4">AK23</strain>
    </source>
</reference>
<keyword evidence="4" id="KW-1185">Reference proteome</keyword>
<dbReference type="Gene3D" id="3.30.200.20">
    <property type="entry name" value="Phosphorylase Kinase, domain 1"/>
    <property type="match status" value="1"/>
</dbReference>
<dbReference type="InterPro" id="IPR011009">
    <property type="entry name" value="Kinase-like_dom_sf"/>
</dbReference>
<accession>W9VQP7</accession>
<dbReference type="GO" id="GO:0120147">
    <property type="term" value="F:formylglycine-generating oxidase activity"/>
    <property type="evidence" value="ECO:0007669"/>
    <property type="project" value="TreeGrafter"/>
</dbReference>
<feature type="domain" description="Protein kinase" evidence="2">
    <location>
        <begin position="19"/>
        <end position="273"/>
    </location>
</feature>
<gene>
    <name evidence="3" type="primary">pkn1</name>
    <name evidence="3" type="ORF">D791_00111</name>
</gene>
<dbReference type="STRING" id="1229521.D791_00111"/>
<dbReference type="PANTHER" id="PTHR23150">
    <property type="entry name" value="SULFATASE MODIFYING FACTOR 1, 2"/>
    <property type="match status" value="1"/>
</dbReference>
<dbReference type="Proteomes" id="UP000019464">
    <property type="component" value="Unassembled WGS sequence"/>
</dbReference>
<protein>
    <submittedName>
        <fullName evidence="3">Serine/threonine-protein kinase pkn1</fullName>
        <ecNumber evidence="3">2.7.11.1</ecNumber>
    </submittedName>
</protein>
<dbReference type="SUPFAM" id="SSF56436">
    <property type="entry name" value="C-type lectin-like"/>
    <property type="match status" value="1"/>
</dbReference>
<keyword evidence="3" id="KW-0418">Kinase</keyword>
<feature type="region of interest" description="Disordered" evidence="1">
    <location>
        <begin position="277"/>
        <end position="308"/>
    </location>
</feature>
<dbReference type="InterPro" id="IPR000719">
    <property type="entry name" value="Prot_kinase_dom"/>
</dbReference>
<sequence>MTQDLFRPGLIIGPERHRFRIASVVANLPYGEIWQAEDLTAAGHPNVSILILTPMLTRQEGFIETLRQELILLRKVTHKHALDIYGLFSYQNAYFIAFEYVDGMRLTDLINDQQLKHLTPSQKQGLVVQTGKALEAYHSKMHKAFQTLGPDLIFLNRNQGVKLLLINWKALANPYKDFLPEVPLYTQYQAAEGFQSTASNIQSDVFALAALTYEIYAQKPLFRLEDDERARYQREPKAPPILNEAQWKYLQASLVPEADDRHTGTLPLLFDLYEVSQTPDSSESTPDATLSSLDENEHSPPPNEPLQPLLIGKKKRAHSFALKPWIKGLFLLTVGGVGGFMLGLFINVSDLNRLQNEISQLKELLSSQNAVPQTQNDANEQTTQEMLPPVLELEAERASLDSPSVQVSEGILQDRVSDTDMGPEMIRIPKGIFLMGDLTSIGDDNERPVREVSILQDFALSRYEVTFAEYDLFARATGRALPDDGGWGRETRPVINVSWFDAKAYTQWLSEVTGKPYRLPSEAEWEYSARAGSSSNFWWGNQMQPGMSVCDGCGSEWDAQQTAPVGQLQANPWGLYDMNGNVEEWVEDCYSDTYAIAPNDGRPLTQPNCHFRVLRGGSWFDIDRVTRSSSRYRHPADTQDSTRGFRVALDLTP</sequence>